<dbReference type="PIRSF" id="PIRSF006268">
    <property type="entry name" value="ApbE"/>
    <property type="match status" value="1"/>
</dbReference>
<comment type="caution">
    <text evidence="12">The sequence shown here is derived from an EMBL/GenBank/DDBJ whole genome shotgun (WGS) entry which is preliminary data.</text>
</comment>
<dbReference type="Pfam" id="PF02424">
    <property type="entry name" value="ApbE"/>
    <property type="match status" value="1"/>
</dbReference>
<protein>
    <recommendedName>
        <fullName evidence="3 11">FAD:protein FMN transferase</fullName>
        <ecNumber evidence="2 11">2.7.1.180</ecNumber>
    </recommendedName>
    <alternativeName>
        <fullName evidence="9 11">Flavin transferase</fullName>
    </alternativeName>
</protein>
<evidence type="ECO:0000256" key="6">
    <source>
        <dbReference type="ARBA" id="ARBA00022723"/>
    </source>
</evidence>
<dbReference type="Proteomes" id="UP001430755">
    <property type="component" value="Unassembled WGS sequence"/>
</dbReference>
<keyword evidence="7 11" id="KW-0274">FAD</keyword>
<organism evidence="12 13">
    <name type="scientific">Adlercreutzia faecimuris</name>
    <dbReference type="NCBI Taxonomy" id="2897341"/>
    <lineage>
        <taxon>Bacteria</taxon>
        <taxon>Bacillati</taxon>
        <taxon>Actinomycetota</taxon>
        <taxon>Coriobacteriia</taxon>
        <taxon>Eggerthellales</taxon>
        <taxon>Eggerthellaceae</taxon>
        <taxon>Adlercreutzia</taxon>
    </lineage>
</organism>
<reference evidence="12" key="1">
    <citation type="submission" date="2021-11" db="EMBL/GenBank/DDBJ databases">
        <title>A Novel Adlercreutzia Species, isolated from a Allomyrina dichotoma larva feces.</title>
        <authorList>
            <person name="Suh M.K."/>
        </authorList>
    </citation>
    <scope>NUCLEOTIDE SEQUENCE</scope>
    <source>
        <strain evidence="12">JBNU-10</strain>
    </source>
</reference>
<dbReference type="GO" id="GO:0016740">
    <property type="term" value="F:transferase activity"/>
    <property type="evidence" value="ECO:0007669"/>
    <property type="project" value="UniProtKB-KW"/>
</dbReference>
<gene>
    <name evidence="12" type="ORF">LPT13_04170</name>
</gene>
<evidence type="ECO:0000313" key="12">
    <source>
        <dbReference type="EMBL" id="MCI2241549.1"/>
    </source>
</evidence>
<dbReference type="PANTHER" id="PTHR30040">
    <property type="entry name" value="THIAMINE BIOSYNTHESIS LIPOPROTEIN APBE"/>
    <property type="match status" value="1"/>
</dbReference>
<dbReference type="EMBL" id="JAJMLW010000001">
    <property type="protein sequence ID" value="MCI2241549.1"/>
    <property type="molecule type" value="Genomic_DNA"/>
</dbReference>
<evidence type="ECO:0000256" key="8">
    <source>
        <dbReference type="ARBA" id="ARBA00022842"/>
    </source>
</evidence>
<dbReference type="SUPFAM" id="SSF143631">
    <property type="entry name" value="ApbE-like"/>
    <property type="match status" value="1"/>
</dbReference>
<keyword evidence="5 11" id="KW-0808">Transferase</keyword>
<keyword evidence="4 11" id="KW-0285">Flavoprotein</keyword>
<comment type="similarity">
    <text evidence="11">Belongs to the ApbE family.</text>
</comment>
<evidence type="ECO:0000256" key="10">
    <source>
        <dbReference type="ARBA" id="ARBA00048540"/>
    </source>
</evidence>
<sequence>MGEVDPIPDEAWREAWAPAGDAPGGVRFLAFNTVAELAAYGEADAVAAALDEAVAACRAYERLLSRTLPHSDIARLNAAGGAPVEVDARTAGLLRAALGYCAASEGAFDVTVGPAVRLWDFHEGREPDPAALAEAVRHVGWQNLELWEDADGAASAGASNAGSTAGAGNAGDAPGRRRCWARLADPAAAVDAGGIAKGWIADELTALLAARGIPGYVVNLGGNVAVGGAKPGGGPWRVGIRDPRDPRNPKALLGAVPLAAGSAVTSGVYERSFTTADGRLCHHVLDPRTGRPAATDVAGVTVVAARSLDAEGFSTTLLALGLGRGLALARSRPEIDQAFFVGFDGAVTAAR</sequence>
<dbReference type="RefSeq" id="WP_242163819.1">
    <property type="nucleotide sequence ID" value="NZ_JAJMLW010000001.1"/>
</dbReference>
<evidence type="ECO:0000256" key="4">
    <source>
        <dbReference type="ARBA" id="ARBA00022630"/>
    </source>
</evidence>
<accession>A0ABS9WFA4</accession>
<evidence type="ECO:0000256" key="5">
    <source>
        <dbReference type="ARBA" id="ARBA00022679"/>
    </source>
</evidence>
<proteinExistence type="inferred from homology"/>
<evidence type="ECO:0000256" key="7">
    <source>
        <dbReference type="ARBA" id="ARBA00022827"/>
    </source>
</evidence>
<keyword evidence="8 11" id="KW-0460">Magnesium</keyword>
<dbReference type="Gene3D" id="3.10.520.10">
    <property type="entry name" value="ApbE-like domains"/>
    <property type="match status" value="1"/>
</dbReference>
<evidence type="ECO:0000256" key="9">
    <source>
        <dbReference type="ARBA" id="ARBA00031306"/>
    </source>
</evidence>
<dbReference type="EC" id="2.7.1.180" evidence="2 11"/>
<comment type="catalytic activity">
    <reaction evidence="10 11">
        <text>L-threonyl-[protein] + FAD = FMN-L-threonyl-[protein] + AMP + H(+)</text>
        <dbReference type="Rhea" id="RHEA:36847"/>
        <dbReference type="Rhea" id="RHEA-COMP:11060"/>
        <dbReference type="Rhea" id="RHEA-COMP:11061"/>
        <dbReference type="ChEBI" id="CHEBI:15378"/>
        <dbReference type="ChEBI" id="CHEBI:30013"/>
        <dbReference type="ChEBI" id="CHEBI:57692"/>
        <dbReference type="ChEBI" id="CHEBI:74257"/>
        <dbReference type="ChEBI" id="CHEBI:456215"/>
        <dbReference type="EC" id="2.7.1.180"/>
    </reaction>
</comment>
<dbReference type="PANTHER" id="PTHR30040:SF2">
    <property type="entry name" value="FAD:PROTEIN FMN TRANSFERASE"/>
    <property type="match status" value="1"/>
</dbReference>
<evidence type="ECO:0000256" key="3">
    <source>
        <dbReference type="ARBA" id="ARBA00016337"/>
    </source>
</evidence>
<comment type="cofactor">
    <cofactor evidence="1">
        <name>Mg(2+)</name>
        <dbReference type="ChEBI" id="CHEBI:18420"/>
    </cofactor>
</comment>
<name>A0ABS9WFA4_9ACTN</name>
<evidence type="ECO:0000256" key="2">
    <source>
        <dbReference type="ARBA" id="ARBA00011955"/>
    </source>
</evidence>
<evidence type="ECO:0000313" key="13">
    <source>
        <dbReference type="Proteomes" id="UP001430755"/>
    </source>
</evidence>
<keyword evidence="6 11" id="KW-0479">Metal-binding</keyword>
<keyword evidence="13" id="KW-1185">Reference proteome</keyword>
<evidence type="ECO:0000256" key="11">
    <source>
        <dbReference type="PIRNR" id="PIRNR006268"/>
    </source>
</evidence>
<dbReference type="InterPro" id="IPR024932">
    <property type="entry name" value="ApbE"/>
</dbReference>
<dbReference type="InterPro" id="IPR003374">
    <property type="entry name" value="ApbE-like_sf"/>
</dbReference>
<evidence type="ECO:0000256" key="1">
    <source>
        <dbReference type="ARBA" id="ARBA00001946"/>
    </source>
</evidence>